<feature type="transmembrane region" description="Helical" evidence="12">
    <location>
        <begin position="86"/>
        <end position="113"/>
    </location>
</feature>
<dbReference type="GO" id="GO:0046872">
    <property type="term" value="F:metal ion binding"/>
    <property type="evidence" value="ECO:0007669"/>
    <property type="project" value="UniProtKB-UniRule"/>
</dbReference>
<feature type="transmembrane region" description="Helical" evidence="12">
    <location>
        <begin position="358"/>
        <end position="380"/>
    </location>
</feature>
<dbReference type="GO" id="GO:0009055">
    <property type="term" value="F:electron transfer activity"/>
    <property type="evidence" value="ECO:0007669"/>
    <property type="project" value="UniProtKB-UniRule"/>
</dbReference>
<dbReference type="Pfam" id="PF01654">
    <property type="entry name" value="Cyt_bd_oxida_I"/>
    <property type="match status" value="1"/>
</dbReference>
<evidence type="ECO:0000256" key="4">
    <source>
        <dbReference type="ARBA" id="ARBA00022475"/>
    </source>
</evidence>
<proteinExistence type="inferred from homology"/>
<dbReference type="EMBL" id="NPCC01000034">
    <property type="protein sequence ID" value="PAE87450.1"/>
    <property type="molecule type" value="Genomic_DNA"/>
</dbReference>
<dbReference type="GO" id="GO:0016682">
    <property type="term" value="F:oxidoreductase activity, acting on diphenols and related substances as donors, oxygen as acceptor"/>
    <property type="evidence" value="ECO:0007669"/>
    <property type="project" value="TreeGrafter"/>
</dbReference>
<feature type="transmembrane region" description="Helical" evidence="12">
    <location>
        <begin position="125"/>
        <end position="145"/>
    </location>
</feature>
<evidence type="ECO:0000256" key="5">
    <source>
        <dbReference type="ARBA" id="ARBA00022617"/>
    </source>
</evidence>
<evidence type="ECO:0000256" key="8">
    <source>
        <dbReference type="ARBA" id="ARBA00022982"/>
    </source>
</evidence>
<dbReference type="PANTHER" id="PTHR30365:SF14">
    <property type="entry name" value="CYTOCHROME BD MENAQUINOL OXIDASE SUBUNIT I-RELATED"/>
    <property type="match status" value="1"/>
</dbReference>
<dbReference type="AlphaFoldDB" id="A0A268NWK1"/>
<keyword evidence="6 12" id="KW-0812">Transmembrane</keyword>
<keyword evidence="11 12" id="KW-0472">Membrane</keyword>
<evidence type="ECO:0000313" key="13">
    <source>
        <dbReference type="EMBL" id="PAE87450.1"/>
    </source>
</evidence>
<dbReference type="PIRSF" id="PIRSF006446">
    <property type="entry name" value="Cyt_quinol_oxidase_1"/>
    <property type="match status" value="1"/>
</dbReference>
<evidence type="ECO:0000256" key="2">
    <source>
        <dbReference type="ARBA" id="ARBA00009819"/>
    </source>
</evidence>
<keyword evidence="9 12" id="KW-1133">Transmembrane helix</keyword>
<evidence type="ECO:0000256" key="1">
    <source>
        <dbReference type="ARBA" id="ARBA00004651"/>
    </source>
</evidence>
<feature type="transmembrane region" description="Helical" evidence="12">
    <location>
        <begin position="58"/>
        <end position="80"/>
    </location>
</feature>
<name>A0A268NWK1_SHOCL</name>
<gene>
    <name evidence="13" type="ORF">CHH72_18515</name>
</gene>
<evidence type="ECO:0000256" key="11">
    <source>
        <dbReference type="ARBA" id="ARBA00023136"/>
    </source>
</evidence>
<evidence type="ECO:0000313" key="14">
    <source>
        <dbReference type="Proteomes" id="UP000216207"/>
    </source>
</evidence>
<dbReference type="GO" id="GO:0070069">
    <property type="term" value="C:cytochrome complex"/>
    <property type="evidence" value="ECO:0007669"/>
    <property type="project" value="UniProtKB-UniRule"/>
</dbReference>
<feature type="transmembrane region" description="Helical" evidence="12">
    <location>
        <begin position="408"/>
        <end position="432"/>
    </location>
</feature>
<dbReference type="OMA" id="WIFACTG"/>
<evidence type="ECO:0000256" key="6">
    <source>
        <dbReference type="ARBA" id="ARBA00022692"/>
    </source>
</evidence>
<evidence type="ECO:0000256" key="7">
    <source>
        <dbReference type="ARBA" id="ARBA00022723"/>
    </source>
</evidence>
<sequence length="445" mass="48819">MDHVLLARMLFGTSMAFHIIFATLTVGLSLMIFFAEWMRALRNDLDYAVLAKRLTKGLAILLGVAIPTGTIVAIMLSLLWPGFMEIVGQVIALPFQIEIFAFFLESLFLAIYVYAADRLSPAMRIISSFFIAFGAVASAVLITSAHSWMNTPRGFDIIDGQIENVNPLAAALSPSFWSTSYHVVSTAYMTGAFVLCAVAAFKLLKPSITAAEVRYHQKGLMLALVFGFLMSVWTGFTGHDTTVMLYEEIPIKLAAAEGLFDTQTNAPLTILGTPSPEANEVIGGLEFPGLLSWLATGSTDGVVQGLNDFPVEQWPPLFVHTLFNVMVGIGFALIAVSGLGLLFSFFRRKQNGIRFPKWLLIALVAAGPLAMIGIETGWIFSCTGRQPWIIFGVQTTAEAATTSGNLGLLFFLFSTLYLVLLILTSFVMYFYFKRNPLRQDMSAFR</sequence>
<evidence type="ECO:0000256" key="3">
    <source>
        <dbReference type="ARBA" id="ARBA00022448"/>
    </source>
</evidence>
<dbReference type="GO" id="GO:0005886">
    <property type="term" value="C:plasma membrane"/>
    <property type="evidence" value="ECO:0007669"/>
    <property type="project" value="UniProtKB-SubCell"/>
</dbReference>
<evidence type="ECO:0000256" key="9">
    <source>
        <dbReference type="ARBA" id="ARBA00022989"/>
    </source>
</evidence>
<keyword evidence="10 12" id="KW-0408">Iron</keyword>
<protein>
    <submittedName>
        <fullName evidence="13">Cytochrome ubiquinol oxidase subunit I</fullName>
    </submittedName>
</protein>
<feature type="transmembrane region" description="Helical" evidence="12">
    <location>
        <begin position="322"/>
        <end position="346"/>
    </location>
</feature>
<reference evidence="13 14" key="1">
    <citation type="submission" date="2017-07" db="EMBL/GenBank/DDBJ databases">
        <title>Isolation and whole genome analysis of endospore-forming bacteria from heroin.</title>
        <authorList>
            <person name="Kalinowski J."/>
            <person name="Ahrens B."/>
            <person name="Al-Dilaimi A."/>
            <person name="Winkler A."/>
            <person name="Wibberg D."/>
            <person name="Schleenbecker U."/>
            <person name="Ruckert C."/>
            <person name="Wolfel R."/>
            <person name="Grass G."/>
        </authorList>
    </citation>
    <scope>NUCLEOTIDE SEQUENCE [LARGE SCALE GENOMIC DNA]</scope>
    <source>
        <strain evidence="13 14">7539</strain>
    </source>
</reference>
<comment type="subcellular location">
    <subcellularLocation>
        <location evidence="1">Cell membrane</location>
        <topology evidence="1">Multi-pass membrane protein</topology>
    </subcellularLocation>
</comment>
<keyword evidence="8 12" id="KW-0249">Electron transport</keyword>
<keyword evidence="3 12" id="KW-0813">Transport</keyword>
<feature type="transmembrane region" description="Helical" evidence="12">
    <location>
        <begin position="15"/>
        <end position="37"/>
    </location>
</feature>
<dbReference type="PANTHER" id="PTHR30365">
    <property type="entry name" value="CYTOCHROME D UBIQUINOL OXIDASE"/>
    <property type="match status" value="1"/>
</dbReference>
<accession>A0A268NWK1</accession>
<dbReference type="RefSeq" id="WP_011246138.1">
    <property type="nucleotide sequence ID" value="NZ_BOQS01000021.1"/>
</dbReference>
<dbReference type="Proteomes" id="UP000216207">
    <property type="component" value="Unassembled WGS sequence"/>
</dbReference>
<feature type="transmembrane region" description="Helical" evidence="12">
    <location>
        <begin position="219"/>
        <end position="236"/>
    </location>
</feature>
<keyword evidence="7 12" id="KW-0479">Metal-binding</keyword>
<keyword evidence="5 12" id="KW-0349">Heme</keyword>
<feature type="transmembrane region" description="Helical" evidence="12">
    <location>
        <begin position="181"/>
        <end position="204"/>
    </location>
</feature>
<evidence type="ECO:0000256" key="12">
    <source>
        <dbReference type="PIRNR" id="PIRNR006446"/>
    </source>
</evidence>
<keyword evidence="4 12" id="KW-1003">Cell membrane</keyword>
<dbReference type="InterPro" id="IPR002585">
    <property type="entry name" value="Cyt-d_ubiquinol_oxidase_su_1"/>
</dbReference>
<comment type="caution">
    <text evidence="13">The sequence shown here is derived from an EMBL/GenBank/DDBJ whole genome shotgun (WGS) entry which is preliminary data.</text>
</comment>
<evidence type="ECO:0000256" key="10">
    <source>
        <dbReference type="ARBA" id="ARBA00023004"/>
    </source>
</evidence>
<dbReference type="GO" id="GO:0019646">
    <property type="term" value="P:aerobic electron transport chain"/>
    <property type="evidence" value="ECO:0007669"/>
    <property type="project" value="InterPro"/>
</dbReference>
<comment type="similarity">
    <text evidence="2 12">Belongs to the cytochrome ubiquinol oxidase subunit 1 family.</text>
</comment>
<dbReference type="GO" id="GO:0020037">
    <property type="term" value="F:heme binding"/>
    <property type="evidence" value="ECO:0007669"/>
    <property type="project" value="TreeGrafter"/>
</dbReference>
<organism evidence="13 14">
    <name type="scientific">Shouchella clausii</name>
    <name type="common">Alkalihalobacillus clausii</name>
    <dbReference type="NCBI Taxonomy" id="79880"/>
    <lineage>
        <taxon>Bacteria</taxon>
        <taxon>Bacillati</taxon>
        <taxon>Bacillota</taxon>
        <taxon>Bacilli</taxon>
        <taxon>Bacillales</taxon>
        <taxon>Bacillaceae</taxon>
        <taxon>Shouchella</taxon>
    </lineage>
</organism>